<evidence type="ECO:0000313" key="3">
    <source>
        <dbReference type="EMBL" id="HAE8613161.1"/>
    </source>
</evidence>
<comment type="caution">
    <text evidence="3">The sequence shown here is derived from an EMBL/GenBank/DDBJ whole genome shotgun (WGS) entry which is preliminary data.</text>
</comment>
<name>A0A737Y3W7_SALER</name>
<evidence type="ECO:0000256" key="1">
    <source>
        <dbReference type="SAM" id="Phobius"/>
    </source>
</evidence>
<reference evidence="3" key="2">
    <citation type="submission" date="2018-07" db="EMBL/GenBank/DDBJ databases">
        <authorList>
            <consortium name="NCBI Pathogen Detection Project"/>
        </authorList>
    </citation>
    <scope>NUCLEOTIDE SEQUENCE</scope>
    <source>
        <strain evidence="3">165-86</strain>
    </source>
</reference>
<feature type="domain" description="Cytochrome c-type biogenesis protein CcmF C-terminal" evidence="2">
    <location>
        <begin position="2"/>
        <end position="159"/>
    </location>
</feature>
<sequence length="160" mass="17262">LLPWLFQDRIAAMAVAGMAMACWIAVLAVAEAVQRVSRGAGISLSYQGMVAAHLGLAVTITGIAFSQNYSVERDVRMRAGDSVTIHDYRFTFREVRDITGPNYRGGVALIGVTRNGAPEAVLHAEKRLYNTSRMVMTEAAIDGGLTRDLYAALGEELDNG</sequence>
<protein>
    <submittedName>
        <fullName evidence="3">Heme lyase NrfEFG subunit NrfE</fullName>
    </submittedName>
</protein>
<dbReference type="GO" id="GO:0016829">
    <property type="term" value="F:lyase activity"/>
    <property type="evidence" value="ECO:0007669"/>
    <property type="project" value="UniProtKB-KW"/>
</dbReference>
<feature type="transmembrane region" description="Helical" evidence="1">
    <location>
        <begin position="12"/>
        <end position="30"/>
    </location>
</feature>
<proteinExistence type="predicted"/>
<feature type="non-terminal residue" evidence="3">
    <location>
        <position position="1"/>
    </location>
</feature>
<dbReference type="AlphaFoldDB" id="A0A737Y3W7"/>
<keyword evidence="1" id="KW-1133">Transmembrane helix</keyword>
<dbReference type="InterPro" id="IPR032523">
    <property type="entry name" value="CcmF_C"/>
</dbReference>
<gene>
    <name evidence="3" type="ORF">G4W81_004935</name>
</gene>
<keyword evidence="1" id="KW-0472">Membrane</keyword>
<evidence type="ECO:0000259" key="2">
    <source>
        <dbReference type="Pfam" id="PF16327"/>
    </source>
</evidence>
<accession>A0A737Y3W7</accession>
<dbReference type="EMBL" id="DAATHJ010000121">
    <property type="protein sequence ID" value="HAE8613161.1"/>
    <property type="molecule type" value="Genomic_DNA"/>
</dbReference>
<keyword evidence="3" id="KW-0456">Lyase</keyword>
<feature type="transmembrane region" description="Helical" evidence="1">
    <location>
        <begin position="50"/>
        <end position="69"/>
    </location>
</feature>
<reference evidence="3" key="1">
    <citation type="journal article" date="2018" name="Genome Biol.">
        <title>SKESA: strategic k-mer extension for scrupulous assemblies.</title>
        <authorList>
            <person name="Souvorov A."/>
            <person name="Agarwala R."/>
            <person name="Lipman D.J."/>
        </authorList>
    </citation>
    <scope>NUCLEOTIDE SEQUENCE</scope>
    <source>
        <strain evidence="3">165-86</strain>
    </source>
</reference>
<feature type="non-terminal residue" evidence="3">
    <location>
        <position position="160"/>
    </location>
</feature>
<organism evidence="3">
    <name type="scientific">Salmonella enterica subsp. salamae serovar 30:1,z28:z6</name>
    <dbReference type="NCBI Taxonomy" id="1967615"/>
    <lineage>
        <taxon>Bacteria</taxon>
        <taxon>Pseudomonadati</taxon>
        <taxon>Pseudomonadota</taxon>
        <taxon>Gammaproteobacteria</taxon>
        <taxon>Enterobacterales</taxon>
        <taxon>Enterobacteriaceae</taxon>
        <taxon>Salmonella</taxon>
    </lineage>
</organism>
<keyword evidence="1" id="KW-0812">Transmembrane</keyword>
<dbReference type="Pfam" id="PF16327">
    <property type="entry name" value="CcmF_C"/>
    <property type="match status" value="1"/>
</dbReference>